<dbReference type="InterPro" id="IPR027417">
    <property type="entry name" value="P-loop_NTPase"/>
</dbReference>
<gene>
    <name evidence="2" type="ORF">PPN31119_03406</name>
</gene>
<reference evidence="2 3" key="1">
    <citation type="submission" date="2019-08" db="EMBL/GenBank/DDBJ databases">
        <authorList>
            <person name="Peeters C."/>
        </authorList>
    </citation>
    <scope>NUCLEOTIDE SEQUENCE [LARGE SCALE GENOMIC DNA]</scope>
    <source>
        <strain evidence="2 3">LMG 31119</strain>
    </source>
</reference>
<dbReference type="CDD" id="cd02042">
    <property type="entry name" value="ParAB_family"/>
    <property type="match status" value="1"/>
</dbReference>
<dbReference type="EMBL" id="CABPSO010000011">
    <property type="protein sequence ID" value="VVE69787.1"/>
    <property type="molecule type" value="Genomic_DNA"/>
</dbReference>
<evidence type="ECO:0000313" key="2">
    <source>
        <dbReference type="EMBL" id="VVE69787.1"/>
    </source>
</evidence>
<accession>A0ABY6WMN4</accession>
<name>A0ABY6WMN4_9BURK</name>
<dbReference type="SUPFAM" id="SSF52540">
    <property type="entry name" value="P-loop containing nucleoside triphosphate hydrolases"/>
    <property type="match status" value="1"/>
</dbReference>
<sequence>MKPHELPRHSAIRLALYNHKGGVGKTSLTVNLAAALGATGKRVLIVDSDPQCNITSFLVEPDVVDSWLDGSDVDTGKTLWTGLKPVMESTGPARKVSPIERMRNVFLLPGDIKISDFEIDLHQFWSECYQRKNRGFLGTTALSTITNIAATEIDADYVFYDVGPNIGPLNRAVLLDCDFFAVPAACDLFSIRALKTLGHTLANWITDCRVLEQLAPDGVPLLPGHPSFLGYILQRFRVYGGQITSGFSPYISHLEKAAMTDIVKVLKRLSPSLASGSSSEFKLGQIKDFGAIAALSQSQGKPFKDVDGAPADRRNDAARSFATLAQTIEDRIQSQSL</sequence>
<feature type="domain" description="AAA" evidence="1">
    <location>
        <begin position="14"/>
        <end position="203"/>
    </location>
</feature>
<proteinExistence type="predicted"/>
<dbReference type="Proteomes" id="UP000361468">
    <property type="component" value="Unassembled WGS sequence"/>
</dbReference>
<organism evidence="2 3">
    <name type="scientific">Pandoraea pnomenusa</name>
    <dbReference type="NCBI Taxonomy" id="93220"/>
    <lineage>
        <taxon>Bacteria</taxon>
        <taxon>Pseudomonadati</taxon>
        <taxon>Pseudomonadota</taxon>
        <taxon>Betaproteobacteria</taxon>
        <taxon>Burkholderiales</taxon>
        <taxon>Burkholderiaceae</taxon>
        <taxon>Pandoraea</taxon>
    </lineage>
</organism>
<keyword evidence="3" id="KW-1185">Reference proteome</keyword>
<dbReference type="PANTHER" id="PTHR13696:SF99">
    <property type="entry name" value="COBYRINIC ACID AC-DIAMIDE SYNTHASE"/>
    <property type="match status" value="1"/>
</dbReference>
<protein>
    <submittedName>
        <fullName evidence="2">Chromosome partitioning protein ParA</fullName>
    </submittedName>
</protein>
<dbReference type="RefSeq" id="WP_191624220.1">
    <property type="nucleotide sequence ID" value="NZ_CABPSO010000011.1"/>
</dbReference>
<dbReference type="InterPro" id="IPR050678">
    <property type="entry name" value="DNA_Partitioning_ATPase"/>
</dbReference>
<dbReference type="Pfam" id="PF13614">
    <property type="entry name" value="AAA_31"/>
    <property type="match status" value="1"/>
</dbReference>
<evidence type="ECO:0000313" key="3">
    <source>
        <dbReference type="Proteomes" id="UP000361468"/>
    </source>
</evidence>
<evidence type="ECO:0000259" key="1">
    <source>
        <dbReference type="Pfam" id="PF13614"/>
    </source>
</evidence>
<dbReference type="InterPro" id="IPR025669">
    <property type="entry name" value="AAA_dom"/>
</dbReference>
<comment type="caution">
    <text evidence="2">The sequence shown here is derived from an EMBL/GenBank/DDBJ whole genome shotgun (WGS) entry which is preliminary data.</text>
</comment>
<dbReference type="Gene3D" id="3.40.50.300">
    <property type="entry name" value="P-loop containing nucleotide triphosphate hydrolases"/>
    <property type="match status" value="1"/>
</dbReference>
<dbReference type="PANTHER" id="PTHR13696">
    <property type="entry name" value="P-LOOP CONTAINING NUCLEOSIDE TRIPHOSPHATE HYDROLASE"/>
    <property type="match status" value="1"/>
</dbReference>